<dbReference type="AlphaFoldDB" id="A0A8H7QQN4"/>
<dbReference type="SMART" id="SM00322">
    <property type="entry name" value="KH"/>
    <property type="match status" value="3"/>
</dbReference>
<feature type="domain" description="K Homology" evidence="3">
    <location>
        <begin position="525"/>
        <end position="592"/>
    </location>
</feature>
<accession>A0A8H7QQN4</accession>
<protein>
    <recommendedName>
        <fullName evidence="3">K Homology domain-containing protein</fullName>
    </recommendedName>
</protein>
<evidence type="ECO:0000313" key="4">
    <source>
        <dbReference type="EMBL" id="KAG2195916.1"/>
    </source>
</evidence>
<proteinExistence type="predicted"/>
<reference evidence="4" key="1">
    <citation type="submission" date="2020-12" db="EMBL/GenBank/DDBJ databases">
        <title>Metabolic potential, ecology and presence of endohyphal bacteria is reflected in genomic diversity of Mucoromycotina.</title>
        <authorList>
            <person name="Muszewska A."/>
            <person name="Okrasinska A."/>
            <person name="Steczkiewicz K."/>
            <person name="Drgas O."/>
            <person name="Orlowska M."/>
            <person name="Perlinska-Lenart U."/>
            <person name="Aleksandrzak-Piekarczyk T."/>
            <person name="Szatraj K."/>
            <person name="Zielenkiewicz U."/>
            <person name="Pilsyk S."/>
            <person name="Malc E."/>
            <person name="Mieczkowski P."/>
            <person name="Kruszewska J.S."/>
            <person name="Biernat P."/>
            <person name="Pawlowska J."/>
        </authorList>
    </citation>
    <scope>NUCLEOTIDE SEQUENCE</scope>
    <source>
        <strain evidence="4">WA0000017839</strain>
    </source>
</reference>
<name>A0A8H7QQN4_9FUNG</name>
<dbReference type="Proteomes" id="UP000603453">
    <property type="component" value="Unassembled WGS sequence"/>
</dbReference>
<organism evidence="4 5">
    <name type="scientific">Mucor saturninus</name>
    <dbReference type="NCBI Taxonomy" id="64648"/>
    <lineage>
        <taxon>Eukaryota</taxon>
        <taxon>Fungi</taxon>
        <taxon>Fungi incertae sedis</taxon>
        <taxon>Mucoromycota</taxon>
        <taxon>Mucoromycotina</taxon>
        <taxon>Mucoromycetes</taxon>
        <taxon>Mucorales</taxon>
        <taxon>Mucorineae</taxon>
        <taxon>Mucoraceae</taxon>
        <taxon>Mucor</taxon>
    </lineage>
</organism>
<feature type="domain" description="K Homology" evidence="3">
    <location>
        <begin position="136"/>
        <end position="216"/>
    </location>
</feature>
<gene>
    <name evidence="4" type="ORF">INT47_002689</name>
</gene>
<keyword evidence="5" id="KW-1185">Reference proteome</keyword>
<dbReference type="PROSITE" id="PS50084">
    <property type="entry name" value="KH_TYPE_1"/>
    <property type="match status" value="1"/>
</dbReference>
<dbReference type="InterPro" id="IPR036612">
    <property type="entry name" value="KH_dom_type_1_sf"/>
</dbReference>
<dbReference type="Gene3D" id="3.30.1370.10">
    <property type="entry name" value="K Homology domain, type 1"/>
    <property type="match status" value="2"/>
</dbReference>
<comment type="caution">
    <text evidence="4">The sequence shown here is derived from an EMBL/GenBank/DDBJ whole genome shotgun (WGS) entry which is preliminary data.</text>
</comment>
<dbReference type="EMBL" id="JAEPRD010000158">
    <property type="protein sequence ID" value="KAG2195916.1"/>
    <property type="molecule type" value="Genomic_DNA"/>
</dbReference>
<dbReference type="Pfam" id="PF00013">
    <property type="entry name" value="KH_1"/>
    <property type="match status" value="1"/>
</dbReference>
<dbReference type="CDD" id="cd22453">
    <property type="entry name" value="KH-I_MUG60_like"/>
    <property type="match status" value="1"/>
</dbReference>
<dbReference type="Pfam" id="PF24563">
    <property type="entry name" value="KH_Mug60-KHD4"/>
    <property type="match status" value="1"/>
</dbReference>
<dbReference type="InterPro" id="IPR004087">
    <property type="entry name" value="KH_dom"/>
</dbReference>
<sequence>MSIFSFCLNSHFYDKSSIDYQLIQEFSNKYGNLVQFTPLQQETALNVLLSGQTMAIRGELLRNSPVKSVLLINSPNINALFHPEIKTSLTRVAKENNVELKVVNSAAEPEIHLLGSIDMIESARVQILVLLDQLSGLLVETLDTIPYYLHNLVSGRKHVQLQSIMEETATNIYLQSPFNNTCKIIDNEKKSPTIYLSGESMTNLNRAKELLCKLASQKSKSMYHKDSIMDARKIDWILLNKKTDLRKIMRDNGSFFLFPSLGSGSNSVSIYAENRINVERSIRLLNYLTSSIYEATFNFINVDSLDSFIHRTFGGSVEKFADILCQLSQSSGADVLFKSDSNKLELFGTERQVRNAYQLLSGMPFFKENHQFTTFALELATDQREFISGKKNGKINKIMKSCAVTIRFLSANEYNSAIIVESNNYNKALDGLTMLQDELPAETSFYVPEIYHRRIIGVAGKNIQKVMKKYGVYVKFSGAEEFTSMGGYFENEDNVVARTPMKNQINLENLKHSVTEFISFQKDKEYSFTTMCIPYVLHRSIPNQHGAQLREVCRTNNAKIWWPERLGSNQVVIYGPQSQISTVVMFIKQFVFIENHIALNIKDEKSLLAPEFVIPLQQKLQSTTNVELIVQHLDQSNANTEFSQWISCYEESHNIVVYRLHYKSGQEVELGKAKELIQSATEAKGISFDVVVPKTLSSIYTTHQPDLAEHGNSHNTNILSLISSPSFVNQDDTNIDNNATRLSDGLSILDSMPSPPLSDSHHSFHPHDGIPSSLLSAPQPTGKNIWASPRIQSNNIIPPMMQMENMHLGAYQNVPPSPPYQFKQPSFMVNPSKMQPSYSAPGSNSNGGQHHKSWPDILFGGRDLFDTLPIRRASSTQHAFEFIPNSTTSDFDHKYQNEFHLHESPFAYPNQPRRPQGFNL</sequence>
<keyword evidence="1" id="KW-0694">RNA-binding</keyword>
<dbReference type="InterPro" id="IPR004088">
    <property type="entry name" value="KH_dom_type_1"/>
</dbReference>
<dbReference type="InterPro" id="IPR056553">
    <property type="entry name" value="KH_Mug60-KHD4"/>
</dbReference>
<feature type="domain" description="K Homology" evidence="3">
    <location>
        <begin position="439"/>
        <end position="519"/>
    </location>
</feature>
<evidence type="ECO:0000256" key="1">
    <source>
        <dbReference type="PROSITE-ProRule" id="PRU00117"/>
    </source>
</evidence>
<dbReference type="OrthoDB" id="271862at2759"/>
<evidence type="ECO:0000256" key="2">
    <source>
        <dbReference type="SAM" id="MobiDB-lite"/>
    </source>
</evidence>
<feature type="region of interest" description="Disordered" evidence="2">
    <location>
        <begin position="835"/>
        <end position="854"/>
    </location>
</feature>
<evidence type="ECO:0000313" key="5">
    <source>
        <dbReference type="Proteomes" id="UP000603453"/>
    </source>
</evidence>
<feature type="compositionally biased region" description="Polar residues" evidence="2">
    <location>
        <begin position="835"/>
        <end position="848"/>
    </location>
</feature>
<dbReference type="SUPFAM" id="SSF54791">
    <property type="entry name" value="Eukaryotic type KH-domain (KH-domain type I)"/>
    <property type="match status" value="3"/>
</dbReference>
<dbReference type="GO" id="GO:0003723">
    <property type="term" value="F:RNA binding"/>
    <property type="evidence" value="ECO:0007669"/>
    <property type="project" value="UniProtKB-UniRule"/>
</dbReference>
<evidence type="ECO:0000259" key="3">
    <source>
        <dbReference type="SMART" id="SM00322"/>
    </source>
</evidence>